<dbReference type="Gene3D" id="2.60.40.1930">
    <property type="match status" value="1"/>
</dbReference>
<evidence type="ECO:0000256" key="1">
    <source>
        <dbReference type="SAM" id="SignalP"/>
    </source>
</evidence>
<dbReference type="AlphaFoldDB" id="A0A5C1I3U5"/>
<name>A0A5C1I3U5_9SPHI</name>
<dbReference type="EMBL" id="CP043450">
    <property type="protein sequence ID" value="QEM12653.1"/>
    <property type="molecule type" value="Genomic_DNA"/>
</dbReference>
<organism evidence="2 3">
    <name type="scientific">Mucilaginibacter rubeus</name>
    <dbReference type="NCBI Taxonomy" id="2027860"/>
    <lineage>
        <taxon>Bacteria</taxon>
        <taxon>Pseudomonadati</taxon>
        <taxon>Bacteroidota</taxon>
        <taxon>Sphingobacteriia</taxon>
        <taxon>Sphingobacteriales</taxon>
        <taxon>Sphingobacteriaceae</taxon>
        <taxon>Mucilaginibacter</taxon>
    </lineage>
</organism>
<keyword evidence="3" id="KW-1185">Reference proteome</keyword>
<keyword evidence="1" id="KW-0732">Signal</keyword>
<feature type="signal peptide" evidence="1">
    <location>
        <begin position="1"/>
        <end position="21"/>
    </location>
</feature>
<evidence type="ECO:0000313" key="2">
    <source>
        <dbReference type="EMBL" id="QEM12653.1"/>
    </source>
</evidence>
<dbReference type="KEGG" id="mrub:DEO27_022445"/>
<protein>
    <recommendedName>
        <fullName evidence="4">TonB-dependent receptor plug domain-containing protein</fullName>
    </recommendedName>
</protein>
<feature type="chain" id="PRO_5022903712" description="TonB-dependent receptor plug domain-containing protein" evidence="1">
    <location>
        <begin position="22"/>
        <end position="933"/>
    </location>
</feature>
<proteinExistence type="predicted"/>
<dbReference type="Proteomes" id="UP000251402">
    <property type="component" value="Chromosome"/>
</dbReference>
<dbReference type="SUPFAM" id="SSF56935">
    <property type="entry name" value="Porins"/>
    <property type="match status" value="1"/>
</dbReference>
<dbReference type="Gene3D" id="2.170.130.10">
    <property type="entry name" value="TonB-dependent receptor, plug domain"/>
    <property type="match status" value="1"/>
</dbReference>
<evidence type="ECO:0000313" key="3">
    <source>
        <dbReference type="Proteomes" id="UP000251402"/>
    </source>
</evidence>
<accession>A0A5C1I3U5</accession>
<dbReference type="OrthoDB" id="679547at2"/>
<dbReference type="InterPro" id="IPR037066">
    <property type="entry name" value="Plug_dom_sf"/>
</dbReference>
<evidence type="ECO:0008006" key="4">
    <source>
        <dbReference type="Google" id="ProtNLM"/>
    </source>
</evidence>
<sequence>MKYLRAVPLLVLLLLNLKSFAQTDSSFLKKAVALSNKQLTDKPTEKVYLHLDKPFYNITDTIWFKVYTVTGAEHQLSDISGVVHVELINAKDSVARRINLKLTNGVAWGDFVLPGNYKAGSYRLRAYTNWMRNQGTVAMFDQRIQVNGRPVFGANQPQNQPATENKTDVQFFAESGSLVNGLRSKIAVKVIGQNGLGRDAKGSITDNDGNEVAEFETTHLGMGIFALLPQAGKTYKAKITTDGIPPFTVDLPKAGDEGFTMTVNNRLTDSINIKLTASSKTLGTKQHAYYYLVGQSGGKVYYTTSFKLEDPGYSFKIEKKRFPSGIAQFTLFGADAEPLNERIAFIRANDTLKLKLNIAAQKLATRNAVSVVMEAANNASKPVIGAFSVSVINESRIPFNQNAESTILNNLLLTSDLKGYIEQPNYYFNNITDKTESDLDMLMLTQGYHGFEWRKTLSEKQEQPDFKAEKSLSLAGALQTPGGKPIPNGKVTLLGNRENFYADTVTNLNGDFKFEDVDVSDTSHLLVQARKQNDGKNVTIFVKQTDYPKVEKTTTSVSNQIALFSNPQQIFAQYLEQQKADSLKNGVALKEVVIKGKKATAPNEFNRNGTNQVVNVNMAKLRAVKDVSLKTALYTAEPRAHIELGGTYKNDILNGFASSMLVDGTIVDEQQLAFYSVDEIESVQLVFGAGGIKPKFVITTKRYAGTDTTVLKEVNIRSTKTSKANYRGYSAGKLGPAPDQVIMGEKLVGCTKLSDCLRNQIFGVIFDVNGNPINSRDNKKMAILLNGAVLDGSVLNSISAADVYSIEVLRGASYAVAIGSEFPGGALAITTKQGGDNYVTGSSSSSGVITYPFKGFYKARTFYSPKYTAANVNTNIPDYRTTIFWEPNIVTNETGEASFSYFNADTRGIYRVTVEGIDANGNLGRQVYRYKVE</sequence>
<dbReference type="RefSeq" id="WP_146749986.1">
    <property type="nucleotide sequence ID" value="NZ_CP043450.1"/>
</dbReference>
<reference evidence="2" key="1">
    <citation type="submission" date="2019-08" db="EMBL/GenBank/DDBJ databases">
        <title>Comparative genome analysis confer to the adaptation heavy metal polluted environment.</title>
        <authorList>
            <person name="Li Y."/>
        </authorList>
    </citation>
    <scope>NUCLEOTIDE SEQUENCE [LARGE SCALE GENOMIC DNA]</scope>
    <source>
        <strain evidence="2">P1</strain>
    </source>
</reference>
<gene>
    <name evidence="2" type="ORF">DEO27_022445</name>
</gene>